<sequence length="486" mass="55053">MERIIRDKIRDTREGFTDAQVGSAGHMRDRVKNNCLKNAHRTFEQGIQCVQVNSVNALASIQDSVMIIHSPYGCSACGSLAAIERINIYKHHMGDTNGETSRIISTALGEKEVILGGEGRLEETAREAIRRHHPKMIFILSSCASAIIGDDIDAVSERLQEEYPDVIFAPIHCEGFKSRNHATGYDLALSALQNFVIKNARPQKEKGLINLFATHSLSLADQLEMKRMFRAIGLEANIMPYNATYEDIMRIPAAEYNISVCQIFGDEYMDFLHKEYGTPYTVTCMPIGSDSTDRWLRAIAKLVGKEKEAEEFIERERGEVEEEIGHIRNKTKGLKVCITAGTGRGLAAATLMGEYGMKLLCIHAPYYEKAYVEDFERLEEYHGSEFLINVADMQPYEQINLIKKLKPDVFIGMANWVSRLGIPTTHILDGKRPTFGYRGVLYLGRKIEDALDNNNFNEKLKDFSDPPFRDSWYNEDAFKYFDFPAQ</sequence>
<organism evidence="2 3">
    <name type="scientific">Lacrimispora sphenoides JCM 1415</name>
    <dbReference type="NCBI Taxonomy" id="1297793"/>
    <lineage>
        <taxon>Bacteria</taxon>
        <taxon>Bacillati</taxon>
        <taxon>Bacillota</taxon>
        <taxon>Clostridia</taxon>
        <taxon>Lachnospirales</taxon>
        <taxon>Lachnospiraceae</taxon>
        <taxon>Lacrimispora</taxon>
    </lineage>
</organism>
<evidence type="ECO:0000313" key="3">
    <source>
        <dbReference type="Proteomes" id="UP000198970"/>
    </source>
</evidence>
<dbReference type="Gene3D" id="3.40.50.1980">
    <property type="entry name" value="Nitrogenase molybdenum iron protein domain"/>
    <property type="match status" value="3"/>
</dbReference>
<gene>
    <name evidence="2" type="ORF">SAMN02745906_2140</name>
</gene>
<dbReference type="Pfam" id="PF00148">
    <property type="entry name" value="Oxidored_nitro"/>
    <property type="match status" value="1"/>
</dbReference>
<dbReference type="InterPro" id="IPR049939">
    <property type="entry name" value="NifE-like"/>
</dbReference>
<dbReference type="EMBL" id="LT630003">
    <property type="protein sequence ID" value="SET81591.1"/>
    <property type="molecule type" value="Genomic_DNA"/>
</dbReference>
<reference evidence="2 3" key="1">
    <citation type="submission" date="2016-10" db="EMBL/GenBank/DDBJ databases">
        <authorList>
            <person name="Varghese N."/>
            <person name="Submissions S."/>
        </authorList>
    </citation>
    <scope>NUCLEOTIDE SEQUENCE [LARGE SCALE GENOMIC DNA]</scope>
    <source>
        <strain evidence="2 3">ATCC 19403</strain>
    </source>
</reference>
<feature type="domain" description="Nitrogenase/oxidoreductase component 1" evidence="1">
    <location>
        <begin position="55"/>
        <end position="451"/>
    </location>
</feature>
<evidence type="ECO:0000259" key="1">
    <source>
        <dbReference type="Pfam" id="PF00148"/>
    </source>
</evidence>
<dbReference type="InterPro" id="IPR000510">
    <property type="entry name" value="Nase/OxRdtase_comp1"/>
</dbReference>
<protein>
    <submittedName>
        <fullName evidence="2">Nitrogenase molybdenum-iron protein alpha chain</fullName>
    </submittedName>
</protein>
<keyword evidence="3" id="KW-1185">Reference proteome</keyword>
<dbReference type="PANTHER" id="PTHR42956:SF1">
    <property type="entry name" value="NITROGENASE IRON-MOLYBDENUM COFACTOR BIOSYNTHESIS PROTEIN NIFE"/>
    <property type="match status" value="1"/>
</dbReference>
<name>A0ABY1C988_9FIRM</name>
<dbReference type="SUPFAM" id="SSF53807">
    <property type="entry name" value="Helical backbone' metal receptor"/>
    <property type="match status" value="1"/>
</dbReference>
<dbReference type="Proteomes" id="UP000198970">
    <property type="component" value="Chromosome I"/>
</dbReference>
<dbReference type="RefSeq" id="WP_100042313.1">
    <property type="nucleotide sequence ID" value="NZ_LT630003.1"/>
</dbReference>
<evidence type="ECO:0000313" key="2">
    <source>
        <dbReference type="EMBL" id="SET81591.1"/>
    </source>
</evidence>
<dbReference type="PANTHER" id="PTHR42956">
    <property type="entry name" value="NITROGENASE IRON-MOLYBDENUM COFACTOR BIOSYNTHESIS PROTEIN NIFE"/>
    <property type="match status" value="1"/>
</dbReference>
<proteinExistence type="predicted"/>
<accession>A0ABY1C988</accession>